<organism evidence="1 2">
    <name type="scientific">Artomyces pyxidatus</name>
    <dbReference type="NCBI Taxonomy" id="48021"/>
    <lineage>
        <taxon>Eukaryota</taxon>
        <taxon>Fungi</taxon>
        <taxon>Dikarya</taxon>
        <taxon>Basidiomycota</taxon>
        <taxon>Agaricomycotina</taxon>
        <taxon>Agaricomycetes</taxon>
        <taxon>Russulales</taxon>
        <taxon>Auriscalpiaceae</taxon>
        <taxon>Artomyces</taxon>
    </lineage>
</organism>
<protein>
    <submittedName>
        <fullName evidence="1">Uncharacterized protein</fullName>
    </submittedName>
</protein>
<sequence length="507" mass="56975">MHTRIFFLPDELLLRILENLDYKDVLACKATCLKLRNITTFVSLQYTVELAGCGMLDGKYGQPERALDITERLERLREYDAAWRELKWTGSMHLPHLTGQSFSAHTGPLVFCLPGTDRPHIIQEVPSKLRGTREAHYNFHSEPEERIKVDSSQDLVAYLEDEFENTRYSLKSLSTGEPHPLAANLGVIPLGDSQAYSSILDIRGDYLLEMGQFASPTGLFIVRNWKTGLTELQKHMDIRDRPRCYFLDDKHVIFTVNTSFSHDPDDFLATSFRVLPFRRSEGSTTGTVADAAVHFLLPPFMHSQEFFATTDTSTRKGGLSPAYFHGDPDDRLFSLSILKGAEAGGSFRDHYILDIPSQTFTFYMRDHPTTGHSVVPWDAWGPHGARVTRNDVDGAIRGRSICGMRRCHYKWKSDEGTILTVMDYHPGRVARGLARIGDGDGTAIERGAHVGANYTGCDPLSTTLPCLVTETLLPKTLGRVVLCEDGIVFIKYDELFALVSDVWAYTI</sequence>
<evidence type="ECO:0000313" key="2">
    <source>
        <dbReference type="Proteomes" id="UP000814140"/>
    </source>
</evidence>
<comment type="caution">
    <text evidence="1">The sequence shown here is derived from an EMBL/GenBank/DDBJ whole genome shotgun (WGS) entry which is preliminary data.</text>
</comment>
<gene>
    <name evidence="1" type="ORF">BV25DRAFT_1920866</name>
</gene>
<evidence type="ECO:0000313" key="1">
    <source>
        <dbReference type="EMBL" id="KAI0056623.1"/>
    </source>
</evidence>
<dbReference type="Proteomes" id="UP000814140">
    <property type="component" value="Unassembled WGS sequence"/>
</dbReference>
<accession>A0ACB8SJK0</accession>
<keyword evidence="2" id="KW-1185">Reference proteome</keyword>
<reference evidence="1" key="1">
    <citation type="submission" date="2021-03" db="EMBL/GenBank/DDBJ databases">
        <authorList>
            <consortium name="DOE Joint Genome Institute"/>
            <person name="Ahrendt S."/>
            <person name="Looney B.P."/>
            <person name="Miyauchi S."/>
            <person name="Morin E."/>
            <person name="Drula E."/>
            <person name="Courty P.E."/>
            <person name="Chicoki N."/>
            <person name="Fauchery L."/>
            <person name="Kohler A."/>
            <person name="Kuo A."/>
            <person name="Labutti K."/>
            <person name="Pangilinan J."/>
            <person name="Lipzen A."/>
            <person name="Riley R."/>
            <person name="Andreopoulos W."/>
            <person name="He G."/>
            <person name="Johnson J."/>
            <person name="Barry K.W."/>
            <person name="Grigoriev I.V."/>
            <person name="Nagy L."/>
            <person name="Hibbett D."/>
            <person name="Henrissat B."/>
            <person name="Matheny P.B."/>
            <person name="Labbe J."/>
            <person name="Martin F."/>
        </authorList>
    </citation>
    <scope>NUCLEOTIDE SEQUENCE</scope>
    <source>
        <strain evidence="1">HHB10654</strain>
    </source>
</reference>
<reference evidence="1" key="2">
    <citation type="journal article" date="2022" name="New Phytol.">
        <title>Evolutionary transition to the ectomycorrhizal habit in the genomes of a hyperdiverse lineage of mushroom-forming fungi.</title>
        <authorList>
            <person name="Looney B."/>
            <person name="Miyauchi S."/>
            <person name="Morin E."/>
            <person name="Drula E."/>
            <person name="Courty P.E."/>
            <person name="Kohler A."/>
            <person name="Kuo A."/>
            <person name="LaButti K."/>
            <person name="Pangilinan J."/>
            <person name="Lipzen A."/>
            <person name="Riley R."/>
            <person name="Andreopoulos W."/>
            <person name="He G."/>
            <person name="Johnson J."/>
            <person name="Nolan M."/>
            <person name="Tritt A."/>
            <person name="Barry K.W."/>
            <person name="Grigoriev I.V."/>
            <person name="Nagy L.G."/>
            <person name="Hibbett D."/>
            <person name="Henrissat B."/>
            <person name="Matheny P.B."/>
            <person name="Labbe J."/>
            <person name="Martin F.M."/>
        </authorList>
    </citation>
    <scope>NUCLEOTIDE SEQUENCE</scope>
    <source>
        <strain evidence="1">HHB10654</strain>
    </source>
</reference>
<proteinExistence type="predicted"/>
<dbReference type="EMBL" id="MU277261">
    <property type="protein sequence ID" value="KAI0056623.1"/>
    <property type="molecule type" value="Genomic_DNA"/>
</dbReference>
<name>A0ACB8SJK0_9AGAM</name>